<dbReference type="Proteomes" id="UP000887579">
    <property type="component" value="Unplaced"/>
</dbReference>
<protein>
    <submittedName>
        <fullName evidence="2">C-type lectin domain-containing protein</fullName>
    </submittedName>
</protein>
<sequence>MTSITPALADCKWGWEYFDYTKSYYCFSGDGFTSSPTEEFFSWQDGENFCKTLGGHLASVHDKTEFDYFFYSKDFFVIKDKVL</sequence>
<dbReference type="WBParaSite" id="ES5_v2.g19084.t1">
    <property type="protein sequence ID" value="ES5_v2.g19084.t1"/>
    <property type="gene ID" value="ES5_v2.g19084"/>
</dbReference>
<reference evidence="2" key="1">
    <citation type="submission" date="2022-11" db="UniProtKB">
        <authorList>
            <consortium name="WormBaseParasite"/>
        </authorList>
    </citation>
    <scope>IDENTIFICATION</scope>
</reference>
<accession>A0AC34FNV1</accession>
<evidence type="ECO:0000313" key="2">
    <source>
        <dbReference type="WBParaSite" id="ES5_v2.g19084.t1"/>
    </source>
</evidence>
<organism evidence="1 2">
    <name type="scientific">Panagrolaimus sp. ES5</name>
    <dbReference type="NCBI Taxonomy" id="591445"/>
    <lineage>
        <taxon>Eukaryota</taxon>
        <taxon>Metazoa</taxon>
        <taxon>Ecdysozoa</taxon>
        <taxon>Nematoda</taxon>
        <taxon>Chromadorea</taxon>
        <taxon>Rhabditida</taxon>
        <taxon>Tylenchina</taxon>
        <taxon>Panagrolaimomorpha</taxon>
        <taxon>Panagrolaimoidea</taxon>
        <taxon>Panagrolaimidae</taxon>
        <taxon>Panagrolaimus</taxon>
    </lineage>
</organism>
<evidence type="ECO:0000313" key="1">
    <source>
        <dbReference type="Proteomes" id="UP000887579"/>
    </source>
</evidence>
<proteinExistence type="predicted"/>
<name>A0AC34FNV1_9BILA</name>